<dbReference type="Pfam" id="PF13739">
    <property type="entry name" value="PdaC"/>
    <property type="match status" value="1"/>
</dbReference>
<dbReference type="Proteomes" id="UP000306791">
    <property type="component" value="Unassembled WGS sequence"/>
</dbReference>
<dbReference type="PROSITE" id="PS51257">
    <property type="entry name" value="PROKAR_LIPOPROTEIN"/>
    <property type="match status" value="1"/>
</dbReference>
<proteinExistence type="predicted"/>
<feature type="domain" description="Deacetylase PdaC" evidence="2">
    <location>
        <begin position="101"/>
        <end position="156"/>
    </location>
</feature>
<sequence length="266" mass="29490">MDTLNRLGMQSRLATTTAVLWALLALIACDKREPARAAPLASNVETREWRTPGCDAEERCTSVVIKREVFAERPALNDAVRVQLLEQLQGNGEAPGSTASNFEQVAKAFIADAAEASEISSAAWQLTGDAKKLALHDNLLTVAISSYIYSGGAHGMPVTHWLNWDLAENRQVALADVIAPGAEERFWSLAQTAHKQWMEAQEVDVDFRENWPFVRSDDFRLTDSGLKLLYGVYTLAPYSMGEIELTLPREKLTGLLREPYLSEPEN</sequence>
<accession>A0ABY2UPN2</accession>
<dbReference type="InterPro" id="IPR025303">
    <property type="entry name" value="PdaC"/>
</dbReference>
<dbReference type="EMBL" id="VANI01000007">
    <property type="protein sequence ID" value="TLM78192.1"/>
    <property type="molecule type" value="Genomic_DNA"/>
</dbReference>
<protein>
    <submittedName>
        <fullName evidence="3">DUF3298 and DUF4163 domain-containing protein</fullName>
    </submittedName>
</protein>
<reference evidence="3 4" key="1">
    <citation type="submission" date="2019-05" db="EMBL/GenBank/DDBJ databases">
        <title>Microbulbifer harenosus sp. nov., an alginate-degrading bacterium isolated from coastal sand.</title>
        <authorList>
            <person name="Huang H."/>
            <person name="Mo K."/>
            <person name="Bao S."/>
        </authorList>
    </citation>
    <scope>NUCLEOTIDE SEQUENCE [LARGE SCALE GENOMIC DNA]</scope>
    <source>
        <strain evidence="3 4">HB161719</strain>
    </source>
</reference>
<evidence type="ECO:0000259" key="1">
    <source>
        <dbReference type="Pfam" id="PF11738"/>
    </source>
</evidence>
<feature type="domain" description="DUF3298" evidence="1">
    <location>
        <begin position="176"/>
        <end position="250"/>
    </location>
</feature>
<organism evidence="3 4">
    <name type="scientific">Microbulbifer harenosus</name>
    <dbReference type="NCBI Taxonomy" id="2576840"/>
    <lineage>
        <taxon>Bacteria</taxon>
        <taxon>Pseudomonadati</taxon>
        <taxon>Pseudomonadota</taxon>
        <taxon>Gammaproteobacteria</taxon>
        <taxon>Cellvibrionales</taxon>
        <taxon>Microbulbiferaceae</taxon>
        <taxon>Microbulbifer</taxon>
    </lineage>
</organism>
<dbReference type="InterPro" id="IPR021729">
    <property type="entry name" value="DUF3298"/>
</dbReference>
<evidence type="ECO:0000313" key="4">
    <source>
        <dbReference type="Proteomes" id="UP000306791"/>
    </source>
</evidence>
<gene>
    <name evidence="3" type="ORF">FDY93_07135</name>
</gene>
<evidence type="ECO:0000259" key="2">
    <source>
        <dbReference type="Pfam" id="PF13739"/>
    </source>
</evidence>
<name>A0ABY2UPN2_9GAMM</name>
<comment type="caution">
    <text evidence="3">The sequence shown here is derived from an EMBL/GenBank/DDBJ whole genome shotgun (WGS) entry which is preliminary data.</text>
</comment>
<dbReference type="InterPro" id="IPR037126">
    <property type="entry name" value="PdaC/RsiV-like_sf"/>
</dbReference>
<dbReference type="Pfam" id="PF11738">
    <property type="entry name" value="DUF3298"/>
    <property type="match status" value="1"/>
</dbReference>
<keyword evidence="4" id="KW-1185">Reference proteome</keyword>
<dbReference type="Gene3D" id="3.30.565.40">
    <property type="entry name" value="Fervidobacterium nodosum Rt17-B1 like"/>
    <property type="match status" value="1"/>
</dbReference>
<dbReference type="RefSeq" id="WP_138235064.1">
    <property type="nucleotide sequence ID" value="NZ_CP185860.1"/>
</dbReference>
<dbReference type="Gene3D" id="3.90.640.20">
    <property type="entry name" value="Heat-shock cognate protein, ATPase"/>
    <property type="match status" value="1"/>
</dbReference>
<evidence type="ECO:0000313" key="3">
    <source>
        <dbReference type="EMBL" id="TLM78192.1"/>
    </source>
</evidence>